<dbReference type="GO" id="GO:0015450">
    <property type="term" value="F:protein-transporting ATPase activity"/>
    <property type="evidence" value="ECO:0007669"/>
    <property type="project" value="InterPro"/>
</dbReference>
<organism evidence="14">
    <name type="scientific">Nakamurella sp. A5-74</name>
    <dbReference type="NCBI Taxonomy" id="3158264"/>
    <lineage>
        <taxon>Bacteria</taxon>
        <taxon>Bacillati</taxon>
        <taxon>Actinomycetota</taxon>
        <taxon>Actinomycetes</taxon>
        <taxon>Nakamurellales</taxon>
        <taxon>Nakamurellaceae</taxon>
        <taxon>Nakamurella</taxon>
    </lineage>
</organism>
<comment type="function">
    <text evidence="9">Part of the Sec protein translocase complex. Interacts with the SecYEG preprotein conducting channel. SecDF uses the proton motive force (PMF) to complete protein translocation after the ATP-dependent function of SecA.</text>
</comment>
<comment type="subcellular location">
    <subcellularLocation>
        <location evidence="1 9">Cell membrane</location>
        <topology evidence="1 9">Multi-pass membrane protein</topology>
    </subcellularLocation>
</comment>
<dbReference type="GO" id="GO:0065002">
    <property type="term" value="P:intracellular protein transmembrane transport"/>
    <property type="evidence" value="ECO:0007669"/>
    <property type="project" value="UniProtKB-UniRule"/>
</dbReference>
<evidence type="ECO:0000259" key="13">
    <source>
        <dbReference type="Pfam" id="PF22599"/>
    </source>
</evidence>
<dbReference type="InterPro" id="IPR022646">
    <property type="entry name" value="SecD/SecF_CS"/>
</dbReference>
<evidence type="ECO:0000259" key="11">
    <source>
        <dbReference type="Pfam" id="PF02355"/>
    </source>
</evidence>
<feature type="transmembrane region" description="Helical" evidence="9">
    <location>
        <begin position="12"/>
        <end position="31"/>
    </location>
</feature>
<dbReference type="GO" id="GO:0006605">
    <property type="term" value="P:protein targeting"/>
    <property type="evidence" value="ECO:0007669"/>
    <property type="project" value="UniProtKB-UniRule"/>
</dbReference>
<keyword evidence="3 9" id="KW-1003">Cell membrane</keyword>
<dbReference type="Pfam" id="PF07549">
    <property type="entry name" value="Sec_GG"/>
    <property type="match status" value="1"/>
</dbReference>
<dbReference type="SUPFAM" id="SSF82866">
    <property type="entry name" value="Multidrug efflux transporter AcrB transmembrane domain"/>
    <property type="match status" value="1"/>
</dbReference>
<feature type="domain" description="Protein translocase subunit SecDF P1" evidence="12">
    <location>
        <begin position="67"/>
        <end position="120"/>
    </location>
</feature>
<dbReference type="InterPro" id="IPR005791">
    <property type="entry name" value="SecD"/>
</dbReference>
<evidence type="ECO:0000256" key="3">
    <source>
        <dbReference type="ARBA" id="ARBA00022475"/>
    </source>
</evidence>
<keyword evidence="8 9" id="KW-0472">Membrane</keyword>
<dbReference type="PANTHER" id="PTHR30081">
    <property type="entry name" value="PROTEIN-EXPORT MEMBRANE PROTEIN SEC"/>
    <property type="match status" value="1"/>
</dbReference>
<evidence type="ECO:0000256" key="6">
    <source>
        <dbReference type="ARBA" id="ARBA00022989"/>
    </source>
</evidence>
<dbReference type="InterPro" id="IPR048634">
    <property type="entry name" value="SecD_SecF_C"/>
</dbReference>
<evidence type="ECO:0000313" key="14">
    <source>
        <dbReference type="EMBL" id="XCG62302.1"/>
    </source>
</evidence>
<feature type="compositionally biased region" description="Low complexity" evidence="10">
    <location>
        <begin position="208"/>
        <end position="221"/>
    </location>
</feature>
<reference evidence="14" key="1">
    <citation type="submission" date="2024-05" db="EMBL/GenBank/DDBJ databases">
        <authorList>
            <person name="Cai S.Y."/>
            <person name="Jin L.M."/>
            <person name="Li H.R."/>
        </authorList>
    </citation>
    <scope>NUCLEOTIDE SEQUENCE</scope>
    <source>
        <strain evidence="14">A5-74</strain>
    </source>
</reference>
<dbReference type="InterPro" id="IPR022813">
    <property type="entry name" value="SecD/SecF_arch_bac"/>
</dbReference>
<feature type="transmembrane region" description="Helical" evidence="9">
    <location>
        <begin position="537"/>
        <end position="558"/>
    </location>
</feature>
<dbReference type="NCBIfam" id="TIGR01129">
    <property type="entry name" value="secD"/>
    <property type="match status" value="1"/>
</dbReference>
<keyword evidence="6 9" id="KW-1133">Transmembrane helix</keyword>
<proteinExistence type="inferred from homology"/>
<evidence type="ECO:0000256" key="1">
    <source>
        <dbReference type="ARBA" id="ARBA00004651"/>
    </source>
</evidence>
<feature type="transmembrane region" description="Helical" evidence="9">
    <location>
        <begin position="507"/>
        <end position="531"/>
    </location>
</feature>
<dbReference type="Pfam" id="PF21760">
    <property type="entry name" value="SecD_1st"/>
    <property type="match status" value="1"/>
</dbReference>
<evidence type="ECO:0000256" key="7">
    <source>
        <dbReference type="ARBA" id="ARBA00023010"/>
    </source>
</evidence>
<feature type="compositionally biased region" description="Polar residues" evidence="10">
    <location>
        <begin position="181"/>
        <end position="203"/>
    </location>
</feature>
<keyword evidence="4 9" id="KW-0812">Transmembrane</keyword>
<sequence>MASTQSGKFRPWTLIWSYVGLVVLLYGLVFLTPGQNTMKLGIDLQGGTRVTLQAKTADGTAPTRESMQQARTIMETRVNGSGVVGAQVQLDGASQLVVTVPGQKDLAALTRAAKLNIRPVEGSPVPIGLGTDPSASESSTAPSSSGSSGSSSATSSATEEPAIGDTITESSPPAPSASAGIGNNPSEQSSAGSSAPASENSNGVRGRVAAVTTPSASSADAGTTGRMTTQGAPSEGSATASTTAVSTTAAPTTAPSTTAAGSGSSAPSTSGASGSGSSAAGSSAPGSSGAATGPQWPAGSDPNIPIQPSGTDAAASTAWLTAAQSAIQTGTITCGDVLKYQGLDNPDKPVLACDPENINLYVLDKTLIPGDQVASASAGLDSGGSGWVINIGFNSTGFNTWAAYTTANVGKVTSFTLDGQVLSASTIREPITTPTTQVSGGFTQDTATSLANSLKFGSLPLQFILDKSDEVSAEVGSESLQAGLIAGGIGLLLVILYCLLYYRLLGLITVLSLVLSGVLVYAVMVLLGRWMDLSLDMAGVAGLIIAIGITADSFVVYFERLKDEVREGRTFRSAVPRGWERAKRTILSADAVTFLSAVILYVLAVGEVKGFAFTLGLSTILDLVVVFLVTHPLIALAAGSKVFTSPKLSGLGAVAEAGARHRTATSRLTPKEA</sequence>
<dbReference type="InterPro" id="IPR048631">
    <property type="entry name" value="SecD_1st"/>
</dbReference>
<dbReference type="Gene3D" id="3.30.1360.200">
    <property type="match status" value="1"/>
</dbReference>
<feature type="transmembrane region" description="Helical" evidence="9">
    <location>
        <begin position="586"/>
        <end position="605"/>
    </location>
</feature>
<feature type="region of interest" description="Disordered" evidence="10">
    <location>
        <begin position="120"/>
        <end position="311"/>
    </location>
</feature>
<feature type="domain" description="Protein export membrane protein SecD/SecF C-terminal" evidence="11">
    <location>
        <begin position="467"/>
        <end position="635"/>
    </location>
</feature>
<name>A0AAU8DN41_9ACTN</name>
<dbReference type="EMBL" id="CP159218">
    <property type="protein sequence ID" value="XCG62302.1"/>
    <property type="molecule type" value="Genomic_DNA"/>
</dbReference>
<dbReference type="HAMAP" id="MF_01463_B">
    <property type="entry name" value="SecD_B"/>
    <property type="match status" value="1"/>
</dbReference>
<evidence type="ECO:0000256" key="10">
    <source>
        <dbReference type="SAM" id="MobiDB-lite"/>
    </source>
</evidence>
<comment type="similarity">
    <text evidence="9">Belongs to the SecD/SecF family. SecD subfamily.</text>
</comment>
<dbReference type="InterPro" id="IPR054384">
    <property type="entry name" value="SecDF_P1_head"/>
</dbReference>
<feature type="compositionally biased region" description="Low complexity" evidence="10">
    <location>
        <begin position="231"/>
        <end position="294"/>
    </location>
</feature>
<dbReference type="NCBIfam" id="TIGR00916">
    <property type="entry name" value="2A0604s01"/>
    <property type="match status" value="1"/>
</dbReference>
<dbReference type="InterPro" id="IPR001036">
    <property type="entry name" value="Acrflvin-R"/>
</dbReference>
<evidence type="ECO:0000256" key="4">
    <source>
        <dbReference type="ARBA" id="ARBA00022692"/>
    </source>
</evidence>
<feature type="transmembrane region" description="Helical" evidence="9">
    <location>
        <begin position="480"/>
        <end position="500"/>
    </location>
</feature>
<evidence type="ECO:0000256" key="8">
    <source>
        <dbReference type="ARBA" id="ARBA00023136"/>
    </source>
</evidence>
<gene>
    <name evidence="9 14" type="primary">secD</name>
    <name evidence="14" type="ORF">ABLG96_13640</name>
</gene>
<comment type="subunit">
    <text evidence="9">Forms a complex with SecF. Part of the essential Sec protein translocation apparatus which comprises SecA, SecYEG and auxiliary proteins SecDF. Other proteins may also be involved.</text>
</comment>
<keyword evidence="5 9" id="KW-0653">Protein transport</keyword>
<dbReference type="Gene3D" id="1.20.1640.10">
    <property type="entry name" value="Multidrug efflux transporter AcrB transmembrane domain"/>
    <property type="match status" value="1"/>
</dbReference>
<evidence type="ECO:0000256" key="5">
    <source>
        <dbReference type="ARBA" id="ARBA00022927"/>
    </source>
</evidence>
<keyword evidence="2 9" id="KW-0813">Transport</keyword>
<evidence type="ECO:0000256" key="2">
    <source>
        <dbReference type="ARBA" id="ARBA00022448"/>
    </source>
</evidence>
<accession>A0AAU8DN41</accession>
<feature type="compositionally biased region" description="Low complexity" evidence="10">
    <location>
        <begin position="133"/>
        <end position="161"/>
    </location>
</feature>
<keyword evidence="7 9" id="KW-0811">Translocation</keyword>
<protein>
    <recommendedName>
        <fullName evidence="9">Protein translocase subunit SecD</fullName>
    </recommendedName>
</protein>
<dbReference type="RefSeq" id="WP_353647917.1">
    <property type="nucleotide sequence ID" value="NZ_CP159218.1"/>
</dbReference>
<dbReference type="GO" id="GO:0005886">
    <property type="term" value="C:plasma membrane"/>
    <property type="evidence" value="ECO:0007669"/>
    <property type="project" value="UniProtKB-SubCell"/>
</dbReference>
<dbReference type="Pfam" id="PF02355">
    <property type="entry name" value="SecD_SecF_C"/>
    <property type="match status" value="1"/>
</dbReference>
<feature type="transmembrane region" description="Helical" evidence="9">
    <location>
        <begin position="611"/>
        <end position="638"/>
    </location>
</feature>
<dbReference type="Gene3D" id="3.30.70.3220">
    <property type="match status" value="1"/>
</dbReference>
<dbReference type="PRINTS" id="PR00702">
    <property type="entry name" value="ACRIFLAVINRP"/>
</dbReference>
<dbReference type="PANTHER" id="PTHR30081:SF1">
    <property type="entry name" value="PROTEIN TRANSLOCASE SUBUNIT SECD"/>
    <property type="match status" value="1"/>
</dbReference>
<dbReference type="GO" id="GO:0043952">
    <property type="term" value="P:protein transport by the Sec complex"/>
    <property type="evidence" value="ECO:0007669"/>
    <property type="project" value="UniProtKB-UniRule"/>
</dbReference>
<dbReference type="AlphaFoldDB" id="A0AAU8DN41"/>
<evidence type="ECO:0000256" key="9">
    <source>
        <dbReference type="HAMAP-Rule" id="MF_01463"/>
    </source>
</evidence>
<evidence type="ECO:0000259" key="12">
    <source>
        <dbReference type="Pfam" id="PF21760"/>
    </source>
</evidence>
<feature type="domain" description="SecDF P1 head subdomain" evidence="13">
    <location>
        <begin position="361"/>
        <end position="460"/>
    </location>
</feature>
<dbReference type="InterPro" id="IPR055344">
    <property type="entry name" value="SecD_SecF_C_bact"/>
</dbReference>
<dbReference type="Pfam" id="PF22599">
    <property type="entry name" value="SecDF_P1_head"/>
    <property type="match status" value="1"/>
</dbReference>